<evidence type="ECO:0000256" key="4">
    <source>
        <dbReference type="ARBA" id="ARBA00022989"/>
    </source>
</evidence>
<dbReference type="PANTHER" id="PTHR12300">
    <property type="entry name" value="HVA22-LIKE PROTEINS"/>
    <property type="match status" value="1"/>
</dbReference>
<keyword evidence="4" id="KW-1133">Transmembrane helix</keyword>
<comment type="similarity">
    <text evidence="2 6">Belongs to the DP1 family.</text>
</comment>
<evidence type="ECO:0000256" key="1">
    <source>
        <dbReference type="ARBA" id="ARBA00004141"/>
    </source>
</evidence>
<dbReference type="PANTHER" id="PTHR12300:SF161">
    <property type="entry name" value="RECEPTOR EXPRESSION-ENHANCING PROTEIN"/>
    <property type="match status" value="1"/>
</dbReference>
<dbReference type="OrthoDB" id="434647at2759"/>
<sequence>MFTSLASNLLSAWFAYLLPCYETWKSLSHRPTSEQELERWAMYWSVVGAIVAFEHVAEWLVSWLPLYWEIKTAFLLFLSLSQTQGSTWVYKSFVDPYLISKEAEIDAGIVQAKANIIAFLQDRTSAIWQSFLEFAASQLGQTQNAVAPGSAPPNPMAMAQGLFSTLTLLGNLPAHQRPTASPAYSSSSIHSVESSDSSAASSSYSSEAPVFPEPERS</sequence>
<reference evidence="8 9" key="1">
    <citation type="journal article" date="2012" name="Appl. Environ. Microbiol.">
        <title>Short-read sequencing for genomic analysis of the brown rot fungus Fibroporia radiculosa.</title>
        <authorList>
            <person name="Tang J.D."/>
            <person name="Perkins A.D."/>
            <person name="Sonstegard T.S."/>
            <person name="Schroeder S.G."/>
            <person name="Burgess S.C."/>
            <person name="Diehl S.V."/>
        </authorList>
    </citation>
    <scope>NUCLEOTIDE SEQUENCE [LARGE SCALE GENOMIC DNA]</scope>
    <source>
        <strain evidence="8 9">TFFH 294</strain>
    </source>
</reference>
<dbReference type="AlphaFoldDB" id="J4HX68"/>
<evidence type="ECO:0000313" key="9">
    <source>
        <dbReference type="Proteomes" id="UP000006352"/>
    </source>
</evidence>
<proteinExistence type="inferred from homology"/>
<evidence type="ECO:0000256" key="3">
    <source>
        <dbReference type="ARBA" id="ARBA00022692"/>
    </source>
</evidence>
<evidence type="ECO:0000256" key="5">
    <source>
        <dbReference type="ARBA" id="ARBA00023136"/>
    </source>
</evidence>
<accession>J4HX68</accession>
<protein>
    <recommendedName>
        <fullName evidence="6">Protein YOP1</fullName>
    </recommendedName>
</protein>
<dbReference type="GO" id="GO:0016020">
    <property type="term" value="C:membrane"/>
    <property type="evidence" value="ECO:0007669"/>
    <property type="project" value="UniProtKB-SubCell"/>
</dbReference>
<name>J4HX68_9APHY</name>
<organism evidence="8 9">
    <name type="scientific">Fibroporia radiculosa</name>
    <dbReference type="NCBI Taxonomy" id="599839"/>
    <lineage>
        <taxon>Eukaryota</taxon>
        <taxon>Fungi</taxon>
        <taxon>Dikarya</taxon>
        <taxon>Basidiomycota</taxon>
        <taxon>Agaricomycotina</taxon>
        <taxon>Agaricomycetes</taxon>
        <taxon>Polyporales</taxon>
        <taxon>Fibroporiaceae</taxon>
        <taxon>Fibroporia</taxon>
    </lineage>
</organism>
<evidence type="ECO:0000256" key="6">
    <source>
        <dbReference type="RuleBase" id="RU362006"/>
    </source>
</evidence>
<keyword evidence="5" id="KW-0472">Membrane</keyword>
<dbReference type="InParanoid" id="J4HX68"/>
<evidence type="ECO:0000256" key="7">
    <source>
        <dbReference type="SAM" id="MobiDB-lite"/>
    </source>
</evidence>
<dbReference type="RefSeq" id="XP_012182400.1">
    <property type="nucleotide sequence ID" value="XM_012327010.1"/>
</dbReference>
<evidence type="ECO:0000256" key="2">
    <source>
        <dbReference type="ARBA" id="ARBA00008573"/>
    </source>
</evidence>
<comment type="subcellular location">
    <subcellularLocation>
        <location evidence="1 6">Membrane</location>
        <topology evidence="1 6">Multi-pass membrane protein</topology>
    </subcellularLocation>
</comment>
<dbReference type="Pfam" id="PF03134">
    <property type="entry name" value="TB2_DP1_HVA22"/>
    <property type="match status" value="1"/>
</dbReference>
<dbReference type="HOGENOM" id="CLU_061852_1_0_1"/>
<evidence type="ECO:0000313" key="8">
    <source>
        <dbReference type="EMBL" id="CCM03117.1"/>
    </source>
</evidence>
<dbReference type="EMBL" id="HE797102">
    <property type="protein sequence ID" value="CCM03117.1"/>
    <property type="molecule type" value="Genomic_DNA"/>
</dbReference>
<feature type="region of interest" description="Disordered" evidence="7">
    <location>
        <begin position="176"/>
        <end position="217"/>
    </location>
</feature>
<dbReference type="GeneID" id="24098028"/>
<keyword evidence="9" id="KW-1185">Reference proteome</keyword>
<feature type="compositionally biased region" description="Low complexity" evidence="7">
    <location>
        <begin position="181"/>
        <end position="208"/>
    </location>
</feature>
<gene>
    <name evidence="8" type="ORF">FIBRA_05238</name>
</gene>
<keyword evidence="3" id="KW-0812">Transmembrane</keyword>
<dbReference type="Proteomes" id="UP000006352">
    <property type="component" value="Unassembled WGS sequence"/>
</dbReference>
<dbReference type="InterPro" id="IPR004345">
    <property type="entry name" value="TB2_DP1_HVA22"/>
</dbReference>